<name>A0A0E3SI89_METBA</name>
<dbReference type="InterPro" id="IPR036409">
    <property type="entry name" value="Aldolase_II/adducin_N_sf"/>
</dbReference>
<keyword evidence="2" id="KW-0418">Kinase</keyword>
<dbReference type="InterPro" id="IPR019293">
    <property type="entry name" value="ThiN"/>
</dbReference>
<organism evidence="2 3">
    <name type="scientific">Methanosarcina barkeri 3</name>
    <dbReference type="NCBI Taxonomy" id="1434107"/>
    <lineage>
        <taxon>Archaea</taxon>
        <taxon>Methanobacteriati</taxon>
        <taxon>Methanobacteriota</taxon>
        <taxon>Stenosarchaea group</taxon>
        <taxon>Methanomicrobia</taxon>
        <taxon>Methanosarcinales</taxon>
        <taxon>Methanosarcinaceae</taxon>
        <taxon>Methanosarcina</taxon>
    </lineage>
</organism>
<proteinExistence type="predicted"/>
<dbReference type="GO" id="GO:0008972">
    <property type="term" value="F:phosphomethylpyrimidine kinase activity"/>
    <property type="evidence" value="ECO:0007669"/>
    <property type="project" value="UniProtKB-EC"/>
</dbReference>
<evidence type="ECO:0000313" key="3">
    <source>
        <dbReference type="Proteomes" id="UP000033066"/>
    </source>
</evidence>
<dbReference type="AlphaFoldDB" id="A0A0E3SI89"/>
<sequence>MWGKYPVKNQLGSRDVMDLNEKIDMIGRLYLGLEQIEDCEEFSALIPEVRTNFVYASKESATPEDVVAVDGRISIVDGFPKATGRIKFGASSYMAHLVLEIRKKDSEIRSIIDFANNPEIAEFLQTYCKEKGWDFSVVDRRFEPENMKDAEGEAISWMVEEAIRAAGGKMPRIFYETGAVGKEPVSILVGKDPLEVAEQICELARSYQNQDKGLNKKTMR</sequence>
<dbReference type="PANTHER" id="PTHR40730:SF4">
    <property type="entry name" value="TRANSCRIPTIONAL REGULATOR"/>
    <property type="match status" value="1"/>
</dbReference>
<dbReference type="Pfam" id="PF10120">
    <property type="entry name" value="ThiN"/>
    <property type="match status" value="1"/>
</dbReference>
<keyword evidence="3" id="KW-1185">Reference proteome</keyword>
<dbReference type="HOGENOM" id="CLU_105304_0_0_2"/>
<dbReference type="GO" id="GO:0004789">
    <property type="term" value="F:thiamine-phosphate diphosphorylase activity"/>
    <property type="evidence" value="ECO:0007669"/>
    <property type="project" value="UniProtKB-EC"/>
</dbReference>
<dbReference type="Gene3D" id="3.40.225.10">
    <property type="entry name" value="Class II aldolase/adducin N-terminal domain"/>
    <property type="match status" value="1"/>
</dbReference>
<dbReference type="EC" id="2.7.4.7" evidence="2"/>
<dbReference type="Proteomes" id="UP000033066">
    <property type="component" value="Chromosome"/>
</dbReference>
<dbReference type="SUPFAM" id="SSF53639">
    <property type="entry name" value="AraD/HMP-PK domain-like"/>
    <property type="match status" value="1"/>
</dbReference>
<gene>
    <name evidence="2" type="ORF">MSBR3_0418</name>
</gene>
<dbReference type="KEGG" id="mbak:MSBR3_0418"/>
<dbReference type="EMBL" id="CP009517">
    <property type="protein sequence ID" value="AKB80996.1"/>
    <property type="molecule type" value="Genomic_DNA"/>
</dbReference>
<evidence type="ECO:0000259" key="1">
    <source>
        <dbReference type="Pfam" id="PF10120"/>
    </source>
</evidence>
<dbReference type="PATRIC" id="fig|1434107.4.peg.547"/>
<dbReference type="STRING" id="1434107.MSBR3_0418"/>
<accession>A0A0E3SI89</accession>
<reference evidence="2" key="1">
    <citation type="submission" date="2014-07" db="EMBL/GenBank/DDBJ databases">
        <title>Methanogenic archaea and the global carbon cycle.</title>
        <authorList>
            <person name="Henriksen J.R."/>
            <person name="Luke J."/>
            <person name="Reinhart S."/>
            <person name="Benedict M.N."/>
            <person name="Youngblut N.D."/>
            <person name="Metcalf M.E."/>
            <person name="Whitaker R.J."/>
            <person name="Metcalf W.W."/>
        </authorList>
    </citation>
    <scope>NUCLEOTIDE SEQUENCE [LARGE SCALE GENOMIC DNA]</scope>
    <source>
        <strain evidence="2">3</strain>
    </source>
</reference>
<dbReference type="PANTHER" id="PTHR40730">
    <property type="entry name" value="TRANSCRIPTIONAL REGULATOR PROTEIN-LIKE PROTEIN"/>
    <property type="match status" value="1"/>
</dbReference>
<dbReference type="EC" id="2.5.1.3" evidence="2"/>
<protein>
    <submittedName>
        <fullName evidence="2">Phosphomethylpyrimidine kinase</fullName>
        <ecNumber evidence="2">2.5.1.3</ecNumber>
        <ecNumber evidence="2">2.7.4.7</ecNumber>
    </submittedName>
</protein>
<feature type="domain" description="Thiamine-phosphate synthase ThiN" evidence="1">
    <location>
        <begin position="32"/>
        <end position="201"/>
    </location>
</feature>
<keyword evidence="2" id="KW-0808">Transferase</keyword>
<evidence type="ECO:0000313" key="2">
    <source>
        <dbReference type="EMBL" id="AKB80996.1"/>
    </source>
</evidence>